<comment type="caution">
    <text evidence="1">The sequence shown here is derived from an EMBL/GenBank/DDBJ whole genome shotgun (WGS) entry which is preliminary data.</text>
</comment>
<accession>A0ABD7HG72</accession>
<reference evidence="1 2" key="1">
    <citation type="submission" date="2018-08" db="EMBL/GenBank/DDBJ databases">
        <title>Linezolid Resistance in Mycobacterium abscessus: MIC Distribution and Comprehensive Investigation of Resistance Mechanisms.</title>
        <authorList>
            <person name="Ye M."/>
            <person name="Xu L."/>
            <person name="Zou Y."/>
            <person name="Li B."/>
            <person name="Guo Q."/>
            <person name="Zhang Y."/>
            <person name="Zhan M."/>
            <person name="Xu B."/>
            <person name="Yu F."/>
            <person name="Zhang Z."/>
            <person name="Chu H."/>
        </authorList>
    </citation>
    <scope>NUCLEOTIDE SEQUENCE [LARGE SCALE GENOMIC DNA]</scope>
    <source>
        <strain evidence="1 2">G143</strain>
    </source>
</reference>
<organism evidence="1 2">
    <name type="scientific">Mycobacteroides abscessus</name>
    <dbReference type="NCBI Taxonomy" id="36809"/>
    <lineage>
        <taxon>Bacteria</taxon>
        <taxon>Bacillati</taxon>
        <taxon>Actinomycetota</taxon>
        <taxon>Actinomycetes</taxon>
        <taxon>Mycobacteriales</taxon>
        <taxon>Mycobacteriaceae</taxon>
        <taxon>Mycobacteroides</taxon>
    </lineage>
</organism>
<protein>
    <submittedName>
        <fullName evidence="1">Alpha/beta hydrolase</fullName>
    </submittedName>
</protein>
<evidence type="ECO:0000313" key="2">
    <source>
        <dbReference type="Proteomes" id="UP000284557"/>
    </source>
</evidence>
<gene>
    <name evidence="1" type="ORF">D2E76_27695</name>
</gene>
<feature type="non-terminal residue" evidence="1">
    <location>
        <position position="1"/>
    </location>
</feature>
<dbReference type="EMBL" id="QXBN01000057">
    <property type="protein sequence ID" value="RIT28085.1"/>
    <property type="molecule type" value="Genomic_DNA"/>
</dbReference>
<keyword evidence="1" id="KW-0378">Hydrolase</keyword>
<dbReference type="Proteomes" id="UP000284557">
    <property type="component" value="Unassembled WGS sequence"/>
</dbReference>
<dbReference type="GO" id="GO:0016787">
    <property type="term" value="F:hydrolase activity"/>
    <property type="evidence" value="ECO:0007669"/>
    <property type="project" value="UniProtKB-KW"/>
</dbReference>
<dbReference type="AlphaFoldDB" id="A0ABD7HG72"/>
<proteinExistence type="predicted"/>
<sequence>VPAANEEFRLSLDACKTALQASPRPKAGS</sequence>
<evidence type="ECO:0000313" key="1">
    <source>
        <dbReference type="EMBL" id="RIT28085.1"/>
    </source>
</evidence>
<name>A0ABD7HG72_9MYCO</name>